<feature type="region of interest" description="Disordered" evidence="1">
    <location>
        <begin position="94"/>
        <end position="138"/>
    </location>
</feature>
<proteinExistence type="predicted"/>
<evidence type="ECO:0000256" key="1">
    <source>
        <dbReference type="SAM" id="MobiDB-lite"/>
    </source>
</evidence>
<dbReference type="EMBL" id="CM015722">
    <property type="protein sequence ID" value="KAF3696006.1"/>
    <property type="molecule type" value="Genomic_DNA"/>
</dbReference>
<reference evidence="3" key="2">
    <citation type="submission" date="2019-02" db="EMBL/GenBank/DDBJ databases">
        <title>Opniocepnalus argus Var Kimnra genome.</title>
        <authorList>
            <person name="Zhou C."/>
            <person name="Xiao S."/>
        </authorList>
    </citation>
    <scope>NUCLEOTIDE SEQUENCE [LARGE SCALE GENOMIC DNA]</scope>
</reference>
<organism evidence="2 3">
    <name type="scientific">Channa argus</name>
    <name type="common">Northern snakehead</name>
    <name type="synonym">Ophicephalus argus</name>
    <dbReference type="NCBI Taxonomy" id="215402"/>
    <lineage>
        <taxon>Eukaryota</taxon>
        <taxon>Metazoa</taxon>
        <taxon>Chordata</taxon>
        <taxon>Craniata</taxon>
        <taxon>Vertebrata</taxon>
        <taxon>Euteleostomi</taxon>
        <taxon>Actinopterygii</taxon>
        <taxon>Neopterygii</taxon>
        <taxon>Teleostei</taxon>
        <taxon>Neoteleostei</taxon>
        <taxon>Acanthomorphata</taxon>
        <taxon>Anabantaria</taxon>
        <taxon>Anabantiformes</taxon>
        <taxon>Channoidei</taxon>
        <taxon>Channidae</taxon>
        <taxon>Channa</taxon>
    </lineage>
</organism>
<dbReference type="AlphaFoldDB" id="A0A6G1Q1B8"/>
<name>A0A6G1Q1B8_CHAAH</name>
<accession>A0A6G1Q1B8</accession>
<reference evidence="2 3" key="1">
    <citation type="submission" date="2019-02" db="EMBL/GenBank/DDBJ databases">
        <title>Opniocepnalus argus genome.</title>
        <authorList>
            <person name="Zhou C."/>
            <person name="Xiao S."/>
        </authorList>
    </citation>
    <scope>NUCLEOTIDE SEQUENCE [LARGE SCALE GENOMIC DNA]</scope>
    <source>
        <strain evidence="2">OARG1902GOOAL</strain>
        <tissue evidence="2">Muscle</tissue>
    </source>
</reference>
<evidence type="ECO:0000313" key="3">
    <source>
        <dbReference type="Proteomes" id="UP000503349"/>
    </source>
</evidence>
<sequence length="180" mass="20202">MAKRCAEDVLPHDSPSKRCYRSLCSVDMQLQSVGPIVGGNLNPPSLLSLLGRRCRKRPYYVEEPECEEAAGGPHIKTTHCDIRKHAGNVLSVQISGNPQDRRSSNTLTSPKKRAREEGAGSEAVSVKPDVQADLDTNTEDWPYNSFQYWRVPLPELDLSLLEDANGHSQIEDKTDRRHYF</sequence>
<gene>
    <name evidence="2" type="ORF">EXN66_Car011682</name>
</gene>
<dbReference type="Proteomes" id="UP000503349">
    <property type="component" value="Chromosome 11"/>
</dbReference>
<feature type="compositionally biased region" description="Polar residues" evidence="1">
    <location>
        <begin position="94"/>
        <end position="109"/>
    </location>
</feature>
<keyword evidence="3" id="KW-1185">Reference proteome</keyword>
<protein>
    <submittedName>
        <fullName evidence="2">Uncharacterized protein</fullName>
    </submittedName>
</protein>
<evidence type="ECO:0000313" key="2">
    <source>
        <dbReference type="EMBL" id="KAF3696006.1"/>
    </source>
</evidence>